<sequence>MTKKIKPQDNAANQPNANKGSSGTNRQYDQAQGNRGKQIQQKNKK</sequence>
<keyword evidence="4" id="KW-1185">Reference proteome</keyword>
<dbReference type="EMBL" id="FPLD01000036">
    <property type="protein sequence ID" value="SGY90166.1"/>
    <property type="molecule type" value="Genomic_DNA"/>
</dbReference>
<organism evidence="3 5">
    <name type="scientific">Moritella viscosa</name>
    <dbReference type="NCBI Taxonomy" id="80854"/>
    <lineage>
        <taxon>Bacteria</taxon>
        <taxon>Pseudomonadati</taxon>
        <taxon>Pseudomonadota</taxon>
        <taxon>Gammaproteobacteria</taxon>
        <taxon>Alteromonadales</taxon>
        <taxon>Moritellaceae</taxon>
        <taxon>Moritella</taxon>
    </lineage>
</organism>
<protein>
    <submittedName>
        <fullName evidence="3">Uncharacterized protein</fullName>
    </submittedName>
</protein>
<evidence type="ECO:0000313" key="2">
    <source>
        <dbReference type="EMBL" id="SGY86753.1"/>
    </source>
</evidence>
<dbReference type="KEGG" id="mvs:MVIS_1531"/>
<dbReference type="HOGENOM" id="CLU_207821_5_2_6"/>
<dbReference type="STRING" id="80854.MVIS_1531"/>
<dbReference type="RefSeq" id="WP_170860723.1">
    <property type="nucleotide sequence ID" value="NZ_CAWQZC010000046.1"/>
</dbReference>
<evidence type="ECO:0000313" key="4">
    <source>
        <dbReference type="Proteomes" id="UP000182660"/>
    </source>
</evidence>
<dbReference type="AlphaFoldDB" id="A0A090IBP8"/>
<feature type="compositionally biased region" description="Low complexity" evidence="1">
    <location>
        <begin position="8"/>
        <end position="18"/>
    </location>
</feature>
<dbReference type="Proteomes" id="UP000183794">
    <property type="component" value="Unassembled WGS sequence"/>
</dbReference>
<proteinExistence type="predicted"/>
<feature type="compositionally biased region" description="Polar residues" evidence="1">
    <location>
        <begin position="19"/>
        <end position="45"/>
    </location>
</feature>
<reference evidence="3 5" key="1">
    <citation type="submission" date="2016-11" db="EMBL/GenBank/DDBJ databases">
        <authorList>
            <person name="Jaros S."/>
            <person name="Januszkiewicz K."/>
            <person name="Wedrychowicz H."/>
        </authorList>
    </citation>
    <scope>NUCLEOTIDE SEQUENCE [LARGE SCALE GENOMIC DNA]</scope>
    <source>
        <strain evidence="3">NVI 5450</strain>
    </source>
</reference>
<evidence type="ECO:0000313" key="5">
    <source>
        <dbReference type="Proteomes" id="UP000183794"/>
    </source>
</evidence>
<reference evidence="2 4" key="2">
    <citation type="submission" date="2016-11" db="EMBL/GenBank/DDBJ databases">
        <authorList>
            <person name="Klemetsen T."/>
        </authorList>
    </citation>
    <scope>NUCLEOTIDE SEQUENCE [LARGE SCALE GENOMIC DNA]</scope>
    <source>
        <strain evidence="2">MT 2528</strain>
    </source>
</reference>
<evidence type="ECO:0000313" key="3">
    <source>
        <dbReference type="EMBL" id="SGY90166.1"/>
    </source>
</evidence>
<name>A0A090IBP8_9GAMM</name>
<gene>
    <name evidence="2" type="ORF">MT2528_1115</name>
    <name evidence="3" type="ORF">NVI5450_1085</name>
</gene>
<dbReference type="Proteomes" id="UP000182660">
    <property type="component" value="Unassembled WGS sequence"/>
</dbReference>
<feature type="region of interest" description="Disordered" evidence="1">
    <location>
        <begin position="1"/>
        <end position="45"/>
    </location>
</feature>
<evidence type="ECO:0000256" key="1">
    <source>
        <dbReference type="SAM" id="MobiDB-lite"/>
    </source>
</evidence>
<dbReference type="GeneID" id="61298356"/>
<accession>A0A090IBP8</accession>
<dbReference type="EMBL" id="FPLJ01000031">
    <property type="protein sequence ID" value="SGY86753.1"/>
    <property type="molecule type" value="Genomic_DNA"/>
</dbReference>
<dbReference type="PATRIC" id="fig|80854.5.peg.1628"/>